<proteinExistence type="predicted"/>
<evidence type="ECO:0000256" key="1">
    <source>
        <dbReference type="SAM" id="Phobius"/>
    </source>
</evidence>
<keyword evidence="1" id="KW-0812">Transmembrane</keyword>
<dbReference type="AlphaFoldDB" id="A0A7G5IGQ9"/>
<name>A0A7G5IGQ9_9SPHN</name>
<evidence type="ECO:0000313" key="2">
    <source>
        <dbReference type="EMBL" id="QMW22551.1"/>
    </source>
</evidence>
<gene>
    <name evidence="2" type="ORF">H3309_14695</name>
</gene>
<accession>A0A7G5IGQ9</accession>
<evidence type="ECO:0008006" key="4">
    <source>
        <dbReference type="Google" id="ProtNLM"/>
    </source>
</evidence>
<evidence type="ECO:0000313" key="3">
    <source>
        <dbReference type="Proteomes" id="UP000515292"/>
    </source>
</evidence>
<dbReference type="EMBL" id="CP059851">
    <property type="protein sequence ID" value="QMW22551.1"/>
    <property type="molecule type" value="Genomic_DNA"/>
</dbReference>
<sequence length="113" mass="12460">MSETQQGTPRPTIIAILYLASFLVGITAIIGVVLAYVWKDEAHADWESSHYQYLIRTFWIGLLYSAIATILVVALIGILLYAVVAIWFIVRCAKSLSAAGSRSPIADPTSWLF</sequence>
<keyword evidence="3" id="KW-1185">Reference proteome</keyword>
<protein>
    <recommendedName>
        <fullName evidence="4">DUF4870 domain-containing protein</fullName>
    </recommendedName>
</protein>
<dbReference type="Proteomes" id="UP000515292">
    <property type="component" value="Chromosome"/>
</dbReference>
<reference evidence="2 3" key="1">
    <citation type="submission" date="2020-07" db="EMBL/GenBank/DDBJ databases">
        <title>Complete genome sequence for Sandaracinobacter sp. M6.</title>
        <authorList>
            <person name="Tang Y."/>
            <person name="Liu Q."/>
            <person name="Guo Z."/>
            <person name="Lei P."/>
            <person name="Huang B."/>
        </authorList>
    </citation>
    <scope>NUCLEOTIDE SEQUENCE [LARGE SCALE GENOMIC DNA]</scope>
    <source>
        <strain evidence="2 3">M6</strain>
    </source>
</reference>
<organism evidence="2 3">
    <name type="scientific">Sandaracinobacteroides saxicola</name>
    <dbReference type="NCBI Taxonomy" id="2759707"/>
    <lineage>
        <taxon>Bacteria</taxon>
        <taxon>Pseudomonadati</taxon>
        <taxon>Pseudomonadota</taxon>
        <taxon>Alphaproteobacteria</taxon>
        <taxon>Sphingomonadales</taxon>
        <taxon>Sphingosinicellaceae</taxon>
        <taxon>Sandaracinobacteroides</taxon>
    </lineage>
</organism>
<dbReference type="KEGG" id="sand:H3309_14695"/>
<keyword evidence="1" id="KW-0472">Membrane</keyword>
<keyword evidence="1" id="KW-1133">Transmembrane helix</keyword>
<feature type="transmembrane region" description="Helical" evidence="1">
    <location>
        <begin position="58"/>
        <end position="90"/>
    </location>
</feature>
<feature type="transmembrane region" description="Helical" evidence="1">
    <location>
        <begin position="12"/>
        <end position="38"/>
    </location>
</feature>
<dbReference type="RefSeq" id="WP_182295550.1">
    <property type="nucleotide sequence ID" value="NZ_CP059851.1"/>
</dbReference>